<proteinExistence type="predicted"/>
<evidence type="ECO:0000313" key="1">
    <source>
        <dbReference type="EMBL" id="PSS20324.1"/>
    </source>
</evidence>
<keyword evidence="2" id="KW-1185">Reference proteome</keyword>
<dbReference type="RefSeq" id="XP_024721594.1">
    <property type="nucleotide sequence ID" value="XM_024864861.1"/>
</dbReference>
<dbReference type="EMBL" id="KZ679010">
    <property type="protein sequence ID" value="PSS20324.1"/>
    <property type="molecule type" value="Genomic_DNA"/>
</dbReference>
<gene>
    <name evidence="1" type="ORF">M430DRAFT_232420</name>
</gene>
<protein>
    <submittedName>
        <fullName evidence="1">Uncharacterized protein</fullName>
    </submittedName>
</protein>
<reference evidence="1 2" key="1">
    <citation type="journal article" date="2018" name="New Phytol.">
        <title>Comparative genomics and transcriptomics depict ericoid mycorrhizal fungi as versatile saprotrophs and plant mutualists.</title>
        <authorList>
            <person name="Martino E."/>
            <person name="Morin E."/>
            <person name="Grelet G.A."/>
            <person name="Kuo A."/>
            <person name="Kohler A."/>
            <person name="Daghino S."/>
            <person name="Barry K.W."/>
            <person name="Cichocki N."/>
            <person name="Clum A."/>
            <person name="Dockter R.B."/>
            <person name="Hainaut M."/>
            <person name="Kuo R.C."/>
            <person name="LaButti K."/>
            <person name="Lindahl B.D."/>
            <person name="Lindquist E.A."/>
            <person name="Lipzen A."/>
            <person name="Khouja H.R."/>
            <person name="Magnuson J."/>
            <person name="Murat C."/>
            <person name="Ohm R.A."/>
            <person name="Singer S.W."/>
            <person name="Spatafora J.W."/>
            <person name="Wang M."/>
            <person name="Veneault-Fourrey C."/>
            <person name="Henrissat B."/>
            <person name="Grigoriev I.V."/>
            <person name="Martin F.M."/>
            <person name="Perotto S."/>
        </authorList>
    </citation>
    <scope>NUCLEOTIDE SEQUENCE [LARGE SCALE GENOMIC DNA]</scope>
    <source>
        <strain evidence="1 2">ATCC 22711</strain>
    </source>
</reference>
<dbReference type="GeneID" id="36572942"/>
<organism evidence="1 2">
    <name type="scientific">Amorphotheca resinae ATCC 22711</name>
    <dbReference type="NCBI Taxonomy" id="857342"/>
    <lineage>
        <taxon>Eukaryota</taxon>
        <taxon>Fungi</taxon>
        <taxon>Dikarya</taxon>
        <taxon>Ascomycota</taxon>
        <taxon>Pezizomycotina</taxon>
        <taxon>Leotiomycetes</taxon>
        <taxon>Helotiales</taxon>
        <taxon>Amorphothecaceae</taxon>
        <taxon>Amorphotheca</taxon>
    </lineage>
</organism>
<dbReference type="InParanoid" id="A0A2T3B3V3"/>
<dbReference type="AlphaFoldDB" id="A0A2T3B3V3"/>
<dbReference type="Proteomes" id="UP000241818">
    <property type="component" value="Unassembled WGS sequence"/>
</dbReference>
<evidence type="ECO:0000313" key="2">
    <source>
        <dbReference type="Proteomes" id="UP000241818"/>
    </source>
</evidence>
<accession>A0A2T3B3V3</accession>
<sequence length="243" mass="26457">MTLLHCPPARASWVPGLSFFLCRASILPICLCLSTAILHSVFLSIPPLASSSLDVLHSPCLSVCLLQSTTVPYSYYSPRSNPPPPHVPRLEADSFYSAMMLFPPPRPLLALGPGQPQRPLDPSRIASASRLCLCDIHLSGLTTLRPRLNLSLSLFLFLNLPFPSLPSPPLLRGIARSLPPRLELAYEVQYSLCHLPLLPPSHHGCLVLSSYHGRASCGGYKAVASPRPDDSSLLHHRCLCAFS</sequence>
<name>A0A2T3B3V3_AMORE</name>